<feature type="compositionally biased region" description="Low complexity" evidence="4">
    <location>
        <begin position="863"/>
        <end position="876"/>
    </location>
</feature>
<sequence length="876" mass="94609">MIKKFLFLLLTLGLWSGLTQIRTTYAQFGPPGGGPGGPPGMGGQDDRRKKTEFTGTAEETPKGNGKVTGLLVDSTSGKPVEFATIALMNVKTNKPIDGTTSDAKGNFSLAKLAPGEYRLQYSFIGYKNKDSKAFIIEKGTVLAMGSVKLPADVRTLGEVTVTGQAALIEEKVDRLVFNADKDMTSKGGDASDVLKRVPMLSVDLDGNVSLRGSQNIRVLINNKPSTIVAASVADALKQIPADMIKSVEVITSPSAKYDAEGAAGIINIVTKKNTLHGLTLNVDAGVGLRASNLGLNGSYRQGKLGISLGGFGRAMYNRASSTLEQTTLVGGQPIRTSQQATAFDKPLFGQYTLGFDYDLAKNQSLTANIRYGTRNFVQQQSQLTSTFSYDSLLSMTNRDVNRKDLSNSVDMNLDYVRTFKPQQEWSISTQYSRTGLVNNFYADILGQTGELTARQRNLNNNTNQEMTLQTDYQTPIGTKQLLEFGGKAIMRQVDSHYQYQVGGSTGELVFDPTNPSGSLMYNQNIGAGYISYTYVTSNKYTFKVGTRYEHTGISAKANETTKLAIPNYGNLVPSINVSKSLKGGSTLKAAYNRRIQRPGLQQLNPNPNAANPQNISVGNPTLSPELTDNVEVSMSSTIKKTYLNAAIFGRLTNNAITQIRLPSDSLTSGFPAGSIITTYQNIGVQRTVGANVFFNTNITAKWSVNGGLDGYYMYMQGLTQGTDGKSVTISNSGVSIGGRLMSQLQLDKGWSAQVFSFFRGPNPQLQGTMGSFYMYSLGVRKDLASKRGSIGLAAENFLGNGITMRTNLNSPLLSQVNVNHLYNSNVKVTFTYRIGKMSFEETRRKARSVSNDDVKGEGGDAGGQPQAAPAANRPKP</sequence>
<evidence type="ECO:0000256" key="1">
    <source>
        <dbReference type="ARBA" id="ARBA00004442"/>
    </source>
</evidence>
<evidence type="ECO:0000256" key="5">
    <source>
        <dbReference type="SAM" id="SignalP"/>
    </source>
</evidence>
<keyword evidence="2" id="KW-0472">Membrane</keyword>
<feature type="region of interest" description="Disordered" evidence="4">
    <location>
        <begin position="841"/>
        <end position="876"/>
    </location>
</feature>
<feature type="domain" description="Outer membrane protein beta-barrel" evidence="7">
    <location>
        <begin position="420"/>
        <end position="832"/>
    </location>
</feature>
<feature type="chain" id="PRO_5045812429" evidence="5">
    <location>
        <begin position="22"/>
        <end position="876"/>
    </location>
</feature>
<protein>
    <submittedName>
        <fullName evidence="8">Outer membrane beta-barrel protein</fullName>
    </submittedName>
</protein>
<feature type="region of interest" description="Disordered" evidence="4">
    <location>
        <begin position="26"/>
        <end position="66"/>
    </location>
</feature>
<dbReference type="SUPFAM" id="SSF56935">
    <property type="entry name" value="Porins"/>
    <property type="match status" value="1"/>
</dbReference>
<organism evidence="8 9">
    <name type="scientific">Spirosoma flavum</name>
    <dbReference type="NCBI Taxonomy" id="2048557"/>
    <lineage>
        <taxon>Bacteria</taxon>
        <taxon>Pseudomonadati</taxon>
        <taxon>Bacteroidota</taxon>
        <taxon>Cytophagia</taxon>
        <taxon>Cytophagales</taxon>
        <taxon>Cytophagaceae</taxon>
        <taxon>Spirosoma</taxon>
    </lineage>
</organism>
<evidence type="ECO:0000313" key="9">
    <source>
        <dbReference type="Proteomes" id="UP001597512"/>
    </source>
</evidence>
<keyword evidence="9" id="KW-1185">Reference proteome</keyword>
<dbReference type="PANTHER" id="PTHR40980">
    <property type="entry name" value="PLUG DOMAIN-CONTAINING PROTEIN"/>
    <property type="match status" value="1"/>
</dbReference>
<reference evidence="9" key="1">
    <citation type="journal article" date="2019" name="Int. J. Syst. Evol. Microbiol.">
        <title>The Global Catalogue of Microorganisms (GCM) 10K type strain sequencing project: providing services to taxonomists for standard genome sequencing and annotation.</title>
        <authorList>
            <consortium name="The Broad Institute Genomics Platform"/>
            <consortium name="The Broad Institute Genome Sequencing Center for Infectious Disease"/>
            <person name="Wu L."/>
            <person name="Ma J."/>
        </authorList>
    </citation>
    <scope>NUCLEOTIDE SEQUENCE [LARGE SCALE GENOMIC DNA]</scope>
    <source>
        <strain evidence="9">KCTC 52490</strain>
    </source>
</reference>
<dbReference type="InterPro" id="IPR037066">
    <property type="entry name" value="Plug_dom_sf"/>
</dbReference>
<feature type="signal peptide" evidence="5">
    <location>
        <begin position="1"/>
        <end position="21"/>
    </location>
</feature>
<dbReference type="Pfam" id="PF07715">
    <property type="entry name" value="Plug"/>
    <property type="match status" value="1"/>
</dbReference>
<dbReference type="InterPro" id="IPR008969">
    <property type="entry name" value="CarboxyPept-like_regulatory"/>
</dbReference>
<evidence type="ECO:0000256" key="4">
    <source>
        <dbReference type="SAM" id="MobiDB-lite"/>
    </source>
</evidence>
<dbReference type="InterPro" id="IPR036942">
    <property type="entry name" value="Beta-barrel_TonB_sf"/>
</dbReference>
<comment type="caution">
    <text evidence="8">The sequence shown here is derived from an EMBL/GenBank/DDBJ whole genome shotgun (WGS) entry which is preliminary data.</text>
</comment>
<name>A0ABW6AFC1_9BACT</name>
<accession>A0ABW6AFC1</accession>
<dbReference type="RefSeq" id="WP_381497327.1">
    <property type="nucleotide sequence ID" value="NZ_JBHUOM010000001.1"/>
</dbReference>
<dbReference type="Gene3D" id="2.60.40.1120">
    <property type="entry name" value="Carboxypeptidase-like, regulatory domain"/>
    <property type="match status" value="1"/>
</dbReference>
<dbReference type="SUPFAM" id="SSF49464">
    <property type="entry name" value="Carboxypeptidase regulatory domain-like"/>
    <property type="match status" value="1"/>
</dbReference>
<keyword evidence="5" id="KW-0732">Signal</keyword>
<keyword evidence="3" id="KW-0998">Cell outer membrane</keyword>
<dbReference type="Pfam" id="PF14905">
    <property type="entry name" value="OMP_b-brl_3"/>
    <property type="match status" value="1"/>
</dbReference>
<feature type="domain" description="TonB-dependent receptor plug" evidence="6">
    <location>
        <begin position="184"/>
        <end position="265"/>
    </location>
</feature>
<evidence type="ECO:0000259" key="6">
    <source>
        <dbReference type="Pfam" id="PF07715"/>
    </source>
</evidence>
<evidence type="ECO:0000256" key="2">
    <source>
        <dbReference type="ARBA" id="ARBA00023136"/>
    </source>
</evidence>
<dbReference type="InterPro" id="IPR041700">
    <property type="entry name" value="OMP_b-brl_3"/>
</dbReference>
<gene>
    <name evidence="8" type="ORF">ACFS25_05095</name>
</gene>
<dbReference type="EMBL" id="JBHUOM010000001">
    <property type="protein sequence ID" value="MFD2933147.1"/>
    <property type="molecule type" value="Genomic_DNA"/>
</dbReference>
<evidence type="ECO:0000259" key="7">
    <source>
        <dbReference type="Pfam" id="PF14905"/>
    </source>
</evidence>
<dbReference type="InterPro" id="IPR012910">
    <property type="entry name" value="Plug_dom"/>
</dbReference>
<proteinExistence type="predicted"/>
<dbReference type="Proteomes" id="UP001597512">
    <property type="component" value="Unassembled WGS sequence"/>
</dbReference>
<evidence type="ECO:0000313" key="8">
    <source>
        <dbReference type="EMBL" id="MFD2933147.1"/>
    </source>
</evidence>
<evidence type="ECO:0000256" key="3">
    <source>
        <dbReference type="ARBA" id="ARBA00023237"/>
    </source>
</evidence>
<dbReference type="PANTHER" id="PTHR40980:SF4">
    <property type="entry name" value="TONB-DEPENDENT RECEPTOR-LIKE BETA-BARREL DOMAIN-CONTAINING PROTEIN"/>
    <property type="match status" value="1"/>
</dbReference>
<dbReference type="Gene3D" id="2.170.130.10">
    <property type="entry name" value="TonB-dependent receptor, plug domain"/>
    <property type="match status" value="1"/>
</dbReference>
<dbReference type="Gene3D" id="2.40.170.20">
    <property type="entry name" value="TonB-dependent receptor, beta-barrel domain"/>
    <property type="match status" value="1"/>
</dbReference>
<comment type="subcellular location">
    <subcellularLocation>
        <location evidence="1">Cell outer membrane</location>
    </subcellularLocation>
</comment>
<dbReference type="Pfam" id="PF13620">
    <property type="entry name" value="CarboxypepD_reg"/>
    <property type="match status" value="1"/>
</dbReference>